<organism evidence="1 2">
    <name type="scientific">Gossypium trilobum</name>
    <dbReference type="NCBI Taxonomy" id="34281"/>
    <lineage>
        <taxon>Eukaryota</taxon>
        <taxon>Viridiplantae</taxon>
        <taxon>Streptophyta</taxon>
        <taxon>Embryophyta</taxon>
        <taxon>Tracheophyta</taxon>
        <taxon>Spermatophyta</taxon>
        <taxon>Magnoliopsida</taxon>
        <taxon>eudicotyledons</taxon>
        <taxon>Gunneridae</taxon>
        <taxon>Pentapetalae</taxon>
        <taxon>rosids</taxon>
        <taxon>malvids</taxon>
        <taxon>Malvales</taxon>
        <taxon>Malvaceae</taxon>
        <taxon>Malvoideae</taxon>
        <taxon>Gossypium</taxon>
    </lineage>
</organism>
<evidence type="ECO:0000313" key="1">
    <source>
        <dbReference type="EMBL" id="MBA0772030.1"/>
    </source>
</evidence>
<gene>
    <name evidence="1" type="ORF">Gotri_007471</name>
</gene>
<sequence>MEEDEDFDLLKDDVMIENVDGIQAISFSSKVIKLMEKIMDKAITIQTFTNAVMLQGVQKASDNQFSTKLSILELDLKAELEEALDQ</sequence>
<accession>A0A7J9EG72</accession>
<evidence type="ECO:0000313" key="2">
    <source>
        <dbReference type="Proteomes" id="UP000593568"/>
    </source>
</evidence>
<comment type="caution">
    <text evidence="1">The sequence shown here is derived from an EMBL/GenBank/DDBJ whole genome shotgun (WGS) entry which is preliminary data.</text>
</comment>
<proteinExistence type="predicted"/>
<keyword evidence="2" id="KW-1185">Reference proteome</keyword>
<reference evidence="1 2" key="1">
    <citation type="journal article" date="2019" name="Genome Biol. Evol.">
        <title>Insights into the evolution of the New World diploid cottons (Gossypium, subgenus Houzingenia) based on genome sequencing.</title>
        <authorList>
            <person name="Grover C.E."/>
            <person name="Arick M.A. 2nd"/>
            <person name="Thrash A."/>
            <person name="Conover J.L."/>
            <person name="Sanders W.S."/>
            <person name="Peterson D.G."/>
            <person name="Frelichowski J.E."/>
            <person name="Scheffler J.A."/>
            <person name="Scheffler B.E."/>
            <person name="Wendel J.F."/>
        </authorList>
    </citation>
    <scope>NUCLEOTIDE SEQUENCE [LARGE SCALE GENOMIC DNA]</scope>
    <source>
        <strain evidence="1">8</strain>
        <tissue evidence="1">Leaf</tissue>
    </source>
</reference>
<protein>
    <submittedName>
        <fullName evidence="1">Uncharacterized protein</fullName>
    </submittedName>
</protein>
<dbReference type="EMBL" id="JABEZW010000008">
    <property type="protein sequence ID" value="MBA0772030.1"/>
    <property type="molecule type" value="Genomic_DNA"/>
</dbReference>
<dbReference type="Proteomes" id="UP000593568">
    <property type="component" value="Unassembled WGS sequence"/>
</dbReference>
<name>A0A7J9EG72_9ROSI</name>
<dbReference type="AlphaFoldDB" id="A0A7J9EG72"/>